<comment type="similarity">
    <text evidence="3">Belongs to the short-chain dehydrogenases/reductases (SDR) family.</text>
</comment>
<dbReference type="GO" id="GO:0004090">
    <property type="term" value="F:carbonyl reductase (NADPH) activity"/>
    <property type="evidence" value="ECO:0007669"/>
    <property type="project" value="TreeGrafter"/>
</dbReference>
<evidence type="ECO:0000313" key="4">
    <source>
        <dbReference type="EMBL" id="KAK9496986.1"/>
    </source>
</evidence>
<reference evidence="4 5" key="1">
    <citation type="submission" date="2022-12" db="EMBL/GenBank/DDBJ databases">
        <title>Chromosome-level genome assembly of true bugs.</title>
        <authorList>
            <person name="Ma L."/>
            <person name="Li H."/>
        </authorList>
    </citation>
    <scope>NUCLEOTIDE SEQUENCE [LARGE SCALE GENOMIC DNA]</scope>
    <source>
        <strain evidence="4">Lab_2022b</strain>
    </source>
</reference>
<accession>A0AAW1CEH4</accession>
<dbReference type="EMBL" id="JAPXFL010000022">
    <property type="protein sequence ID" value="KAK9496986.1"/>
    <property type="molecule type" value="Genomic_DNA"/>
</dbReference>
<evidence type="ECO:0000256" key="3">
    <source>
        <dbReference type="RuleBase" id="RU000363"/>
    </source>
</evidence>
<keyword evidence="2" id="KW-0560">Oxidoreductase</keyword>
<dbReference type="PRINTS" id="PR00080">
    <property type="entry name" value="SDRFAMILY"/>
</dbReference>
<evidence type="ECO:0008006" key="6">
    <source>
        <dbReference type="Google" id="ProtNLM"/>
    </source>
</evidence>
<dbReference type="PRINTS" id="PR00081">
    <property type="entry name" value="GDHRDH"/>
</dbReference>
<dbReference type="AlphaFoldDB" id="A0AAW1CEH4"/>
<dbReference type="InterPro" id="IPR051468">
    <property type="entry name" value="Fungal_SecMetab_SDRs"/>
</dbReference>
<gene>
    <name evidence="4" type="ORF">O3M35_012786</name>
</gene>
<dbReference type="GO" id="GO:0005737">
    <property type="term" value="C:cytoplasm"/>
    <property type="evidence" value="ECO:0007669"/>
    <property type="project" value="TreeGrafter"/>
</dbReference>
<dbReference type="InterPro" id="IPR002347">
    <property type="entry name" value="SDR_fam"/>
</dbReference>
<dbReference type="Proteomes" id="UP001461498">
    <property type="component" value="Unassembled WGS sequence"/>
</dbReference>
<dbReference type="SUPFAM" id="SSF51735">
    <property type="entry name" value="NAD(P)-binding Rossmann-fold domains"/>
    <property type="match status" value="1"/>
</dbReference>
<evidence type="ECO:0000313" key="5">
    <source>
        <dbReference type="Proteomes" id="UP001461498"/>
    </source>
</evidence>
<proteinExistence type="inferred from homology"/>
<dbReference type="PANTHER" id="PTHR43544:SF7">
    <property type="entry name" value="NADB-LER2"/>
    <property type="match status" value="1"/>
</dbReference>
<dbReference type="CDD" id="cd05325">
    <property type="entry name" value="carb_red_sniffer_like_SDR_c"/>
    <property type="match status" value="1"/>
</dbReference>
<evidence type="ECO:0000256" key="2">
    <source>
        <dbReference type="ARBA" id="ARBA00023002"/>
    </source>
</evidence>
<name>A0AAW1CEH4_9HEMI</name>
<organism evidence="4 5">
    <name type="scientific">Rhynocoris fuscipes</name>
    <dbReference type="NCBI Taxonomy" id="488301"/>
    <lineage>
        <taxon>Eukaryota</taxon>
        <taxon>Metazoa</taxon>
        <taxon>Ecdysozoa</taxon>
        <taxon>Arthropoda</taxon>
        <taxon>Hexapoda</taxon>
        <taxon>Insecta</taxon>
        <taxon>Pterygota</taxon>
        <taxon>Neoptera</taxon>
        <taxon>Paraneoptera</taxon>
        <taxon>Hemiptera</taxon>
        <taxon>Heteroptera</taxon>
        <taxon>Panheteroptera</taxon>
        <taxon>Cimicomorpha</taxon>
        <taxon>Reduviidae</taxon>
        <taxon>Harpactorinae</taxon>
        <taxon>Harpactorini</taxon>
        <taxon>Rhynocoris</taxon>
    </lineage>
</organism>
<dbReference type="Gene3D" id="3.40.50.720">
    <property type="entry name" value="NAD(P)-binding Rossmann-like Domain"/>
    <property type="match status" value="1"/>
</dbReference>
<comment type="caution">
    <text evidence="4">The sequence shown here is derived from an EMBL/GenBank/DDBJ whole genome shotgun (WGS) entry which is preliminary data.</text>
</comment>
<keyword evidence="5" id="KW-1185">Reference proteome</keyword>
<protein>
    <recommendedName>
        <fullName evidence="6">C-factor</fullName>
    </recommendedName>
</protein>
<dbReference type="PANTHER" id="PTHR43544">
    <property type="entry name" value="SHORT-CHAIN DEHYDROGENASE/REDUCTASE"/>
    <property type="match status" value="1"/>
</dbReference>
<evidence type="ECO:0000256" key="1">
    <source>
        <dbReference type="ARBA" id="ARBA00022857"/>
    </source>
</evidence>
<dbReference type="Pfam" id="PF00106">
    <property type="entry name" value="adh_short"/>
    <property type="match status" value="1"/>
</dbReference>
<dbReference type="InterPro" id="IPR036291">
    <property type="entry name" value="NAD(P)-bd_dom_sf"/>
</dbReference>
<keyword evidence="1" id="KW-0521">NADP</keyword>
<sequence>MNSILITGANRGIGLGLVKAFINSERNPNIIVAACRKPNEATDLQKLAENHKNINILQLEVNKFETFKDFAKNVSNIVQNNGLNLLVNNAGISHKFLRIGSLQAEPMMEEFAINCVAPLMLSKELLPLLKQAAENNKDLPICSQRAAIVNISSILGSISDNDQGGFYPYRCSKSALNAATKSLSIDLKPYNILAMCLHPGWIKTSMGGPKAPLEVDTACATIVHTISNLACGHNGGFFTFEGRELKW</sequence>